<dbReference type="Gene3D" id="3.40.50.300">
    <property type="entry name" value="P-loop containing nucleotide triphosphate hydrolases"/>
    <property type="match status" value="1"/>
</dbReference>
<dbReference type="Pfam" id="PF12705">
    <property type="entry name" value="PDDEXK_1"/>
    <property type="match status" value="1"/>
</dbReference>
<evidence type="ECO:0000313" key="2">
    <source>
        <dbReference type="EMBL" id="GAT61917.1"/>
    </source>
</evidence>
<name>A0A161LDD4_9BACT</name>
<dbReference type="STRING" id="681398.PJIAN_1504"/>
<dbReference type="RefSeq" id="WP_068701694.1">
    <property type="nucleotide sequence ID" value="NZ_BDCR01000001.1"/>
</dbReference>
<gene>
    <name evidence="2" type="ORF">PJIAN_1504</name>
</gene>
<dbReference type="InterPro" id="IPR027417">
    <property type="entry name" value="P-loop_NTPase"/>
</dbReference>
<sequence>MKPLLQQIASVYLREHEQELGNMLFVFPNRRAGLFFLNYLSKMIDRPLFAPETMTVNELFARLSNLQTADRISLLFRLYAIYQSLSKKEETFDKFAYWGEMLLNDFDDVDKYLTDAKQLFTNVTELKQIDSLFDYLSENQIEAIRRFWSSFVPTSESAKQKDFRATWEILYPVYEKLHTELLASGEGYEGMIFREVAERMQRREELPVEWSRIIFVGFNALTPAEEKLFTYFRNNGLADFYWDYDIEELEDSTNRGSDFRQANLEQFKPRYELADEETRERTIELTGIPSAVGQAKYVHQLLRELYPGNKEEYSSEELMKTAVILSDENLLLPMLHSVPQELDKVNVTMGYPLSITPASTLIDNLFALQRAIRQKGTQTLFYYRNVQIILQHPYLLQLAGREAKAISDSITQYNKIYIPAEEFADNELLAALFVSNESPRQMAAYLTKLFRLLLQRLQTTEENTPPVHLEQEFLYHCYTAVNRIEGLLQNTEIELTNETFARLMKQLISAVSIPFEGEPLAGLQIMGLLETRGLDFENVIITSLNEGVFPQKQSAPSFIPYHLRKGFGLPTGEHQDAIFAYHFYRLIHRAKKVICTYDTRSEGLQSGEVSRYIHQLKYHYRQPIAEKIASFDISFSKPETVEIAKSEAIRQKLAPFLTEGSRRALSASAINTYLDCPLKFYLSTVEGLQESDDVEETIAASTFGSIFHGAMEELYNTMKGRMVTAEAIDSVLKSPTAINDAVALAFTRSFLKKEEGIVYPEGQHLLTTGIIQKYIEQLLRNDKKLTPFEYVASEYRFDERFALPSGKSVNLKGFIDRIDRKEGVTRILDYKTGSHDLTVFSGIAQLFDKEEKKRPKAVMQTFMYALLYQQQQGNCTVEPGIVIIRSLFKDADTKLYCKPERQATPVDDFNDYKEEFSAAFAQCLDEIFDPALPFTQTQDSDKCKYCPFTVICKR</sequence>
<reference evidence="3" key="2">
    <citation type="journal article" date="2017" name="Genome Announc.">
        <title>Draft genome sequence of Paludibacter jiangxiensis NM7(T), a propionate-producing fermentative bacterium.</title>
        <authorList>
            <person name="Qiu Y.-L."/>
            <person name="Tourlousse D.M."/>
            <person name="Matsuura N."/>
            <person name="Ohashi A."/>
            <person name="Sekiguchi Y."/>
        </authorList>
    </citation>
    <scope>NUCLEOTIDE SEQUENCE [LARGE SCALE GENOMIC DNA]</scope>
    <source>
        <strain evidence="3">NM7</strain>
    </source>
</reference>
<evidence type="ECO:0000313" key="3">
    <source>
        <dbReference type="Proteomes" id="UP000076586"/>
    </source>
</evidence>
<dbReference type="SUPFAM" id="SSF52540">
    <property type="entry name" value="P-loop containing nucleoside triphosphate hydrolases"/>
    <property type="match status" value="1"/>
</dbReference>
<dbReference type="AlphaFoldDB" id="A0A161LDD4"/>
<organism evidence="2 3">
    <name type="scientific">Paludibacter jiangxiensis</name>
    <dbReference type="NCBI Taxonomy" id="681398"/>
    <lineage>
        <taxon>Bacteria</taxon>
        <taxon>Pseudomonadati</taxon>
        <taxon>Bacteroidota</taxon>
        <taxon>Bacteroidia</taxon>
        <taxon>Bacteroidales</taxon>
        <taxon>Paludibacteraceae</taxon>
        <taxon>Paludibacter</taxon>
    </lineage>
</organism>
<feature type="domain" description="PD-(D/E)XK endonuclease-like" evidence="1">
    <location>
        <begin position="665"/>
        <end position="953"/>
    </location>
</feature>
<keyword evidence="3" id="KW-1185">Reference proteome</keyword>
<dbReference type="Gene3D" id="3.90.320.10">
    <property type="match status" value="1"/>
</dbReference>
<dbReference type="OrthoDB" id="9762792at2"/>
<accession>A0A161LDD4</accession>
<reference evidence="3" key="1">
    <citation type="submission" date="2016-04" db="EMBL/GenBank/DDBJ databases">
        <title>Draft genome sequence of Paludibacter jiangxiensis strain NM7.</title>
        <authorList>
            <person name="Qiu Y."/>
            <person name="Matsuura N."/>
            <person name="Ohashi A."/>
            <person name="Tourlousse M.D."/>
            <person name="Sekiguchi Y."/>
        </authorList>
    </citation>
    <scope>NUCLEOTIDE SEQUENCE [LARGE SCALE GENOMIC DNA]</scope>
    <source>
        <strain evidence="3">NM7</strain>
    </source>
</reference>
<dbReference type="InterPro" id="IPR011604">
    <property type="entry name" value="PDDEXK-like_dom_sf"/>
</dbReference>
<dbReference type="Proteomes" id="UP000076586">
    <property type="component" value="Unassembled WGS sequence"/>
</dbReference>
<dbReference type="InterPro" id="IPR038726">
    <property type="entry name" value="PDDEXK_AddAB-type"/>
</dbReference>
<evidence type="ECO:0000259" key="1">
    <source>
        <dbReference type="Pfam" id="PF12705"/>
    </source>
</evidence>
<proteinExistence type="predicted"/>
<dbReference type="SUPFAM" id="SSF52980">
    <property type="entry name" value="Restriction endonuclease-like"/>
    <property type="match status" value="1"/>
</dbReference>
<dbReference type="InterPro" id="IPR011335">
    <property type="entry name" value="Restrct_endonuc-II-like"/>
</dbReference>
<dbReference type="EMBL" id="BDCR01000001">
    <property type="protein sequence ID" value="GAT61917.1"/>
    <property type="molecule type" value="Genomic_DNA"/>
</dbReference>
<protein>
    <submittedName>
        <fullName evidence="2">PD-(D/E)XK nuclease superfamily protein</fullName>
    </submittedName>
</protein>
<comment type="caution">
    <text evidence="2">The sequence shown here is derived from an EMBL/GenBank/DDBJ whole genome shotgun (WGS) entry which is preliminary data.</text>
</comment>